<evidence type="ECO:0000256" key="7">
    <source>
        <dbReference type="ARBA" id="ARBA00023033"/>
    </source>
</evidence>
<dbReference type="Gene3D" id="2.60.310.20">
    <property type="match status" value="1"/>
</dbReference>
<protein>
    <recommendedName>
        <fullName evidence="3">tyrosinase</fullName>
        <ecNumber evidence="3">1.14.18.1</ecNumber>
    </recommendedName>
</protein>
<dbReference type="SUPFAM" id="SSF48056">
    <property type="entry name" value="Di-copper centre-containing domain"/>
    <property type="match status" value="1"/>
</dbReference>
<evidence type="ECO:0000259" key="13">
    <source>
        <dbReference type="PROSITE" id="PS00498"/>
    </source>
</evidence>
<evidence type="ECO:0000256" key="8">
    <source>
        <dbReference type="ARBA" id="ARBA00023101"/>
    </source>
</evidence>
<keyword evidence="11" id="KW-0732">Signal</keyword>
<dbReference type="Proteomes" id="UP000799439">
    <property type="component" value="Unassembled WGS sequence"/>
</dbReference>
<keyword evidence="6" id="KW-0186">Copper</keyword>
<evidence type="ECO:0000256" key="2">
    <source>
        <dbReference type="ARBA" id="ARBA00009928"/>
    </source>
</evidence>
<dbReference type="InterPro" id="IPR002227">
    <property type="entry name" value="Tyrosinase_Cu-bd"/>
</dbReference>
<dbReference type="InterPro" id="IPR050316">
    <property type="entry name" value="Tyrosinase/Hemocyanin"/>
</dbReference>
<evidence type="ECO:0000256" key="10">
    <source>
        <dbReference type="ARBA" id="ARBA00048881"/>
    </source>
</evidence>
<comment type="catalytic activity">
    <reaction evidence="10">
        <text>L-tyrosine + O2 = L-dopaquinone + H2O</text>
        <dbReference type="Rhea" id="RHEA:18117"/>
        <dbReference type="ChEBI" id="CHEBI:15377"/>
        <dbReference type="ChEBI" id="CHEBI:15379"/>
        <dbReference type="ChEBI" id="CHEBI:57924"/>
        <dbReference type="ChEBI" id="CHEBI:58315"/>
        <dbReference type="EC" id="1.14.18.1"/>
    </reaction>
</comment>
<keyword evidence="7" id="KW-0503">Monooxygenase</keyword>
<evidence type="ECO:0000256" key="4">
    <source>
        <dbReference type="ARBA" id="ARBA00022723"/>
    </source>
</evidence>
<dbReference type="InterPro" id="IPR008922">
    <property type="entry name" value="Di-copper_centre_dom_sf"/>
</dbReference>
<dbReference type="InterPro" id="IPR041640">
    <property type="entry name" value="Tyrosinase_C"/>
</dbReference>
<organism evidence="14 15">
    <name type="scientific">Myriangium duriaei CBS 260.36</name>
    <dbReference type="NCBI Taxonomy" id="1168546"/>
    <lineage>
        <taxon>Eukaryota</taxon>
        <taxon>Fungi</taxon>
        <taxon>Dikarya</taxon>
        <taxon>Ascomycota</taxon>
        <taxon>Pezizomycotina</taxon>
        <taxon>Dothideomycetes</taxon>
        <taxon>Dothideomycetidae</taxon>
        <taxon>Myriangiales</taxon>
        <taxon>Myriangiaceae</taxon>
        <taxon>Myriangium</taxon>
    </lineage>
</organism>
<evidence type="ECO:0000313" key="14">
    <source>
        <dbReference type="EMBL" id="KAF2155064.1"/>
    </source>
</evidence>
<dbReference type="Pfam" id="PF00264">
    <property type="entry name" value="Tyrosinase"/>
    <property type="match status" value="1"/>
</dbReference>
<dbReference type="PANTHER" id="PTHR11474">
    <property type="entry name" value="TYROSINASE FAMILY MEMBER"/>
    <property type="match status" value="1"/>
</dbReference>
<dbReference type="Gene3D" id="1.10.1280.10">
    <property type="entry name" value="Di-copper center containing domain from catechol oxidase"/>
    <property type="match status" value="1"/>
</dbReference>
<dbReference type="Pfam" id="PF18132">
    <property type="entry name" value="Tyrosinase_C"/>
    <property type="match status" value="1"/>
</dbReference>
<evidence type="ECO:0000256" key="9">
    <source>
        <dbReference type="ARBA" id="ARBA00048233"/>
    </source>
</evidence>
<dbReference type="GO" id="GO:0046872">
    <property type="term" value="F:metal ion binding"/>
    <property type="evidence" value="ECO:0007669"/>
    <property type="project" value="UniProtKB-KW"/>
</dbReference>
<feature type="chain" id="PRO_5040134582" description="tyrosinase" evidence="11">
    <location>
        <begin position="21"/>
        <end position="621"/>
    </location>
</feature>
<name>A0A9P4J5B3_9PEZI</name>
<dbReference type="PRINTS" id="PR00092">
    <property type="entry name" value="TYROSINASE"/>
</dbReference>
<evidence type="ECO:0000256" key="5">
    <source>
        <dbReference type="ARBA" id="ARBA00023002"/>
    </source>
</evidence>
<keyword evidence="15" id="KW-1185">Reference proteome</keyword>
<feature type="domain" description="Tyrosinase copper-binding" evidence="13">
    <location>
        <begin position="320"/>
        <end position="331"/>
    </location>
</feature>
<dbReference type="OrthoDB" id="6132182at2759"/>
<evidence type="ECO:0000256" key="3">
    <source>
        <dbReference type="ARBA" id="ARBA00011906"/>
    </source>
</evidence>
<dbReference type="GO" id="GO:0042438">
    <property type="term" value="P:melanin biosynthetic process"/>
    <property type="evidence" value="ECO:0007669"/>
    <property type="project" value="UniProtKB-KW"/>
</dbReference>
<evidence type="ECO:0000256" key="1">
    <source>
        <dbReference type="ARBA" id="ARBA00001973"/>
    </source>
</evidence>
<dbReference type="PROSITE" id="PS00497">
    <property type="entry name" value="TYROSINASE_1"/>
    <property type="match status" value="1"/>
</dbReference>
<dbReference type="EMBL" id="ML996083">
    <property type="protein sequence ID" value="KAF2155064.1"/>
    <property type="molecule type" value="Genomic_DNA"/>
</dbReference>
<proteinExistence type="inferred from homology"/>
<dbReference type="GO" id="GO:0004503">
    <property type="term" value="F:tyrosinase activity"/>
    <property type="evidence" value="ECO:0007669"/>
    <property type="project" value="UniProtKB-EC"/>
</dbReference>
<evidence type="ECO:0000313" key="15">
    <source>
        <dbReference type="Proteomes" id="UP000799439"/>
    </source>
</evidence>
<sequence length="621" mass="68341">MRFTTALSGAFVAAASVVDAVGIPEIHAKKQTQTTVVTGVTGNGVQQRVELRTMQQNNPDQFSLYIQGLREFMNVDQSDPLSYYQIAGIHGRPYSPWEGWTSAAGSGGYGGGYCTHVSNIFLTWHRPYLALFEQVLYGHVQNVANSYPAATKARFQAAAKNFRIPYWDWAAVPTCSGCQPYPLLVQNMYITVTTPSGSQSVLNPLFRYDFHPISANDMVYNPFAQWGVTKRYPTSWDQNGVSQNNLIAPQIANNRASFADRLYNLFTNPAYNNFTMFSNEAWQASSGMSGADSIESIHDAIHSITGSNGHMTYLDYSAFDPIFWLHHTNIDRLWDMWTAIKGSSSYVTRAPAQGSTYTYPSGTQIDANFGLKPWAKDGNRNLFTSQDVRSTLPFFYSYPETQNANSGSVTAAVNRLYGSSNGNSKRNSKRDNSHHYHYIANIVSQKFQLKGSYAVYMFLGDPGSDSSKWPVSSNLVGTHGVSANLADEQNTGMSNMDLPITGTIPLTTTLLSKVSAGQLKDMTPQTVEDYLKSTLTWRVAMLDGTIVPSSQVPGLSVTVVTSDVQPPKSETDFPQWGAFASMANVTTGQDGGHDDSWWGGELTWSLSELISAGLSINRNRN</sequence>
<evidence type="ECO:0000259" key="12">
    <source>
        <dbReference type="PROSITE" id="PS00497"/>
    </source>
</evidence>
<evidence type="ECO:0000256" key="11">
    <source>
        <dbReference type="SAM" id="SignalP"/>
    </source>
</evidence>
<keyword evidence="8" id="KW-0470">Melanin biosynthesis</keyword>
<gene>
    <name evidence="14" type="ORF">K461DRAFT_276253</name>
</gene>
<reference evidence="14" key="1">
    <citation type="journal article" date="2020" name="Stud. Mycol.">
        <title>101 Dothideomycetes genomes: a test case for predicting lifestyles and emergence of pathogens.</title>
        <authorList>
            <person name="Haridas S."/>
            <person name="Albert R."/>
            <person name="Binder M."/>
            <person name="Bloem J."/>
            <person name="Labutti K."/>
            <person name="Salamov A."/>
            <person name="Andreopoulos B."/>
            <person name="Baker S."/>
            <person name="Barry K."/>
            <person name="Bills G."/>
            <person name="Bluhm B."/>
            <person name="Cannon C."/>
            <person name="Castanera R."/>
            <person name="Culley D."/>
            <person name="Daum C."/>
            <person name="Ezra D."/>
            <person name="Gonzalez J."/>
            <person name="Henrissat B."/>
            <person name="Kuo A."/>
            <person name="Liang C."/>
            <person name="Lipzen A."/>
            <person name="Lutzoni F."/>
            <person name="Magnuson J."/>
            <person name="Mondo S."/>
            <person name="Nolan M."/>
            <person name="Ohm R."/>
            <person name="Pangilinan J."/>
            <person name="Park H.-J."/>
            <person name="Ramirez L."/>
            <person name="Alfaro M."/>
            <person name="Sun H."/>
            <person name="Tritt A."/>
            <person name="Yoshinaga Y."/>
            <person name="Zwiers L.-H."/>
            <person name="Turgeon B."/>
            <person name="Goodwin S."/>
            <person name="Spatafora J."/>
            <person name="Crous P."/>
            <person name="Grigoriev I."/>
        </authorList>
    </citation>
    <scope>NUCLEOTIDE SEQUENCE</scope>
    <source>
        <strain evidence="14">CBS 260.36</strain>
    </source>
</reference>
<comment type="caution">
    <text evidence="14">The sequence shown here is derived from an EMBL/GenBank/DDBJ whole genome shotgun (WGS) entry which is preliminary data.</text>
</comment>
<evidence type="ECO:0000256" key="6">
    <source>
        <dbReference type="ARBA" id="ARBA00023008"/>
    </source>
</evidence>
<keyword evidence="5" id="KW-0560">Oxidoreductase</keyword>
<comment type="similarity">
    <text evidence="2">Belongs to the tyrosinase family.</text>
</comment>
<comment type="cofactor">
    <cofactor evidence="1">
        <name>Cu(2+)</name>
        <dbReference type="ChEBI" id="CHEBI:29036"/>
    </cofactor>
</comment>
<keyword evidence="4" id="KW-0479">Metal-binding</keyword>
<comment type="catalytic activity">
    <reaction evidence="9">
        <text>2 L-dopa + O2 = 2 L-dopaquinone + 2 H2O</text>
        <dbReference type="Rhea" id="RHEA:34287"/>
        <dbReference type="ChEBI" id="CHEBI:15377"/>
        <dbReference type="ChEBI" id="CHEBI:15379"/>
        <dbReference type="ChEBI" id="CHEBI:57504"/>
        <dbReference type="ChEBI" id="CHEBI:57924"/>
        <dbReference type="EC" id="1.14.18.1"/>
    </reaction>
</comment>
<dbReference type="EC" id="1.14.18.1" evidence="3"/>
<feature type="signal peptide" evidence="11">
    <location>
        <begin position="1"/>
        <end position="20"/>
    </location>
</feature>
<dbReference type="AlphaFoldDB" id="A0A9P4J5B3"/>
<dbReference type="PROSITE" id="PS00498">
    <property type="entry name" value="TYROSINASE_2"/>
    <property type="match status" value="1"/>
</dbReference>
<dbReference type="PANTHER" id="PTHR11474:SF76">
    <property type="entry name" value="SHKT DOMAIN-CONTAINING PROTEIN"/>
    <property type="match status" value="1"/>
</dbReference>
<accession>A0A9P4J5B3</accession>
<feature type="domain" description="Tyrosinase copper-binding" evidence="12">
    <location>
        <begin position="116"/>
        <end position="133"/>
    </location>
</feature>